<evidence type="ECO:0000256" key="4">
    <source>
        <dbReference type="ARBA" id="ARBA00023204"/>
    </source>
</evidence>
<dbReference type="GO" id="GO:0005829">
    <property type="term" value="C:cytosol"/>
    <property type="evidence" value="ECO:0007669"/>
    <property type="project" value="TreeGrafter"/>
</dbReference>
<dbReference type="InterPro" id="IPR025188">
    <property type="entry name" value="DUF4113"/>
</dbReference>
<evidence type="ECO:0000256" key="5">
    <source>
        <dbReference type="ARBA" id="ARBA00023236"/>
    </source>
</evidence>
<keyword evidence="3" id="KW-0741">SOS mutagenesis</keyword>
<dbReference type="InterPro" id="IPR043502">
    <property type="entry name" value="DNA/RNA_pol_sf"/>
</dbReference>
<comment type="caution">
    <text evidence="7">The sequence shown here is derived from an EMBL/GenBank/DDBJ whole genome shotgun (WGS) entry which is preliminary data.</text>
</comment>
<dbReference type="Gene3D" id="3.40.1170.60">
    <property type="match status" value="1"/>
</dbReference>
<dbReference type="PROSITE" id="PS50173">
    <property type="entry name" value="UMUC"/>
    <property type="match status" value="1"/>
</dbReference>
<dbReference type="GO" id="GO:0009432">
    <property type="term" value="P:SOS response"/>
    <property type="evidence" value="ECO:0007669"/>
    <property type="project" value="UniProtKB-KW"/>
</dbReference>
<dbReference type="Proteomes" id="UP000078356">
    <property type="component" value="Unassembled WGS sequence"/>
</dbReference>
<evidence type="ECO:0000313" key="7">
    <source>
        <dbReference type="EMBL" id="OAN28476.1"/>
    </source>
</evidence>
<keyword evidence="2" id="KW-0227">DNA damage</keyword>
<evidence type="ECO:0000256" key="2">
    <source>
        <dbReference type="ARBA" id="ARBA00022763"/>
    </source>
</evidence>
<dbReference type="PANTHER" id="PTHR11076">
    <property type="entry name" value="DNA REPAIR POLYMERASE UMUC / TRANSFERASE FAMILY MEMBER"/>
    <property type="match status" value="1"/>
</dbReference>
<dbReference type="GO" id="GO:0042276">
    <property type="term" value="P:error-prone translesion synthesis"/>
    <property type="evidence" value="ECO:0007669"/>
    <property type="project" value="TreeGrafter"/>
</dbReference>
<dbReference type="RefSeq" id="WP_064308227.1">
    <property type="nucleotide sequence ID" value="NZ_LWCR01000022.1"/>
</dbReference>
<dbReference type="GO" id="GO:0003887">
    <property type="term" value="F:DNA-directed DNA polymerase activity"/>
    <property type="evidence" value="ECO:0007669"/>
    <property type="project" value="TreeGrafter"/>
</dbReference>
<comment type="similarity">
    <text evidence="1">Belongs to the DNA polymerase type-Y family.</text>
</comment>
<evidence type="ECO:0000313" key="8">
    <source>
        <dbReference type="Proteomes" id="UP000078356"/>
    </source>
</evidence>
<dbReference type="InterPro" id="IPR050116">
    <property type="entry name" value="DNA_polymerase-Y"/>
</dbReference>
<proteinExistence type="inferred from homology"/>
<gene>
    <name evidence="7" type="ORF">A4V15_20745</name>
</gene>
<dbReference type="InterPro" id="IPR017961">
    <property type="entry name" value="DNA_pol_Y-fam_little_finger"/>
</dbReference>
<dbReference type="Pfam" id="PF00817">
    <property type="entry name" value="IMS"/>
    <property type="match status" value="1"/>
</dbReference>
<name>A0A178LDK1_9PSED</name>
<keyword evidence="5" id="KW-0742">SOS response</keyword>
<protein>
    <submittedName>
        <fullName evidence="7">DNA polymerase V subunit UmuC</fullName>
    </submittedName>
</protein>
<dbReference type="Pfam" id="PF11799">
    <property type="entry name" value="IMS_C"/>
    <property type="match status" value="1"/>
</dbReference>
<dbReference type="EMBL" id="LWCR01000022">
    <property type="protein sequence ID" value="OAN28476.1"/>
    <property type="molecule type" value="Genomic_DNA"/>
</dbReference>
<dbReference type="Gene3D" id="3.30.70.270">
    <property type="match status" value="1"/>
</dbReference>
<accession>A0A178LDK1</accession>
<dbReference type="PANTHER" id="PTHR11076:SF34">
    <property type="entry name" value="PROTEIN UMUC"/>
    <property type="match status" value="1"/>
</dbReference>
<evidence type="ECO:0000256" key="1">
    <source>
        <dbReference type="ARBA" id="ARBA00010945"/>
    </source>
</evidence>
<dbReference type="InterPro" id="IPR001126">
    <property type="entry name" value="UmuC"/>
</dbReference>
<evidence type="ECO:0000259" key="6">
    <source>
        <dbReference type="PROSITE" id="PS50173"/>
    </source>
</evidence>
<dbReference type="SUPFAM" id="SSF56672">
    <property type="entry name" value="DNA/RNA polymerases"/>
    <property type="match status" value="1"/>
</dbReference>
<keyword evidence="4" id="KW-0234">DNA repair</keyword>
<reference evidence="7 8" key="1">
    <citation type="submission" date="2016-04" db="EMBL/GenBank/DDBJ databases">
        <title>Draft Genome Sequences of Staphylococcus capitis Strain H36, S. capitis Strain H65, S. cohnii Strain H62, S. hominis Strain H69, Mycobacterium iranicum Strain H39, Plantibacter sp. Strain H53, Pseudomonas oryzihabitans Strain H72, and Microbacterium sp. Strain H83, isolated from residential settings.</title>
        <authorList>
            <person name="Lymperopoulou D."/>
            <person name="Adams R.I."/>
            <person name="Lindow S."/>
            <person name="Coil D.A."/>
            <person name="Jospin G."/>
            <person name="Eisen J.A."/>
        </authorList>
    </citation>
    <scope>NUCLEOTIDE SEQUENCE [LARGE SCALE GENOMIC DNA]</scope>
    <source>
        <strain evidence="7 8">H72</strain>
    </source>
</reference>
<organism evidence="7 8">
    <name type="scientific">Pseudomonas oryzihabitans</name>
    <dbReference type="NCBI Taxonomy" id="47885"/>
    <lineage>
        <taxon>Bacteria</taxon>
        <taxon>Pseudomonadati</taxon>
        <taxon>Pseudomonadota</taxon>
        <taxon>Gammaproteobacteria</taxon>
        <taxon>Pseudomonadales</taxon>
        <taxon>Pseudomonadaceae</taxon>
        <taxon>Pseudomonas</taxon>
    </lineage>
</organism>
<dbReference type="CDD" id="cd01700">
    <property type="entry name" value="PolY_Pol_V_umuC"/>
    <property type="match status" value="1"/>
</dbReference>
<dbReference type="OrthoDB" id="9808813at2"/>
<dbReference type="AlphaFoldDB" id="A0A178LDK1"/>
<dbReference type="GO" id="GO:0006281">
    <property type="term" value="P:DNA repair"/>
    <property type="evidence" value="ECO:0007669"/>
    <property type="project" value="UniProtKB-KW"/>
</dbReference>
<sequence>MPSESRPQVFGLVDVNSFYCSCERIFRPELRQRPVVVLSNSDGCIVARTTEAKALGLKMGDPYFKVRRFLEQNGVAVFSSNYTLYGELSHRVGLAIASLVPEWERYSIDELFVQLAGLPEPLADVGRAIQARVLQWTALPVGVGIGHTKTLAKAAQHASKVWRDRTGGVVDLRKPEAVEWLLRRMPVDEVWGIGRRMRDNLARDGIATAWELSRADPRAMGRKYSIVLERTIRELQGESCLDLELSVPAKQSICSSKMFGQRVHTLQALHEALATYVHRAAEKLRKQRSLCGALRVGIQTSFHGDGPKYANAVMCVPAYPTDDVRQLTKYALQAAQEIFRPGFAYSKAEVLLMDLRKRGEYTEDLFTPSQPVRTDALMEVMDKINRRWGHDCLRTAAVPLSPDWGMRRALLSPSYMTSWGQIWKVHCR</sequence>
<dbReference type="Gene3D" id="1.10.150.20">
    <property type="entry name" value="5' to 3' exonuclease, C-terminal subdomain"/>
    <property type="match status" value="1"/>
</dbReference>
<dbReference type="Pfam" id="PF13438">
    <property type="entry name" value="DUF4113"/>
    <property type="match status" value="1"/>
</dbReference>
<evidence type="ECO:0000256" key="3">
    <source>
        <dbReference type="ARBA" id="ARBA00023199"/>
    </source>
</evidence>
<dbReference type="InterPro" id="IPR043128">
    <property type="entry name" value="Rev_trsase/Diguanyl_cyclase"/>
</dbReference>
<feature type="domain" description="UmuC" evidence="6">
    <location>
        <begin position="10"/>
        <end position="194"/>
    </location>
</feature>
<dbReference type="GO" id="GO:0003684">
    <property type="term" value="F:damaged DNA binding"/>
    <property type="evidence" value="ECO:0007669"/>
    <property type="project" value="InterPro"/>
</dbReference>
<dbReference type="NCBIfam" id="NF002955">
    <property type="entry name" value="PRK03609.1"/>
    <property type="match status" value="1"/>
</dbReference>